<dbReference type="Proteomes" id="UP001162992">
    <property type="component" value="Chromosome 18"/>
</dbReference>
<proteinExistence type="predicted"/>
<comment type="caution">
    <text evidence="1">The sequence shown here is derived from an EMBL/GenBank/DDBJ whole genome shotgun (WGS) entry which is preliminary data.</text>
</comment>
<dbReference type="EMBL" id="CM055109">
    <property type="protein sequence ID" value="KAJ7523918.1"/>
    <property type="molecule type" value="Genomic_DNA"/>
</dbReference>
<name>A0ACC2B272_DIPCM</name>
<organism evidence="1 2">
    <name type="scientific">Diphasiastrum complanatum</name>
    <name type="common">Issler's clubmoss</name>
    <name type="synonym">Lycopodium complanatum</name>
    <dbReference type="NCBI Taxonomy" id="34168"/>
    <lineage>
        <taxon>Eukaryota</taxon>
        <taxon>Viridiplantae</taxon>
        <taxon>Streptophyta</taxon>
        <taxon>Embryophyta</taxon>
        <taxon>Tracheophyta</taxon>
        <taxon>Lycopodiopsida</taxon>
        <taxon>Lycopodiales</taxon>
        <taxon>Lycopodiaceae</taxon>
        <taxon>Lycopodioideae</taxon>
        <taxon>Diphasiastrum</taxon>
    </lineage>
</organism>
<evidence type="ECO:0000313" key="2">
    <source>
        <dbReference type="Proteomes" id="UP001162992"/>
    </source>
</evidence>
<gene>
    <name evidence="1" type="ORF">O6H91_18G068200</name>
</gene>
<evidence type="ECO:0000313" key="1">
    <source>
        <dbReference type="EMBL" id="KAJ7523918.1"/>
    </source>
</evidence>
<protein>
    <submittedName>
        <fullName evidence="1">Uncharacterized protein</fullName>
    </submittedName>
</protein>
<accession>A0ACC2B272</accession>
<reference evidence="2" key="1">
    <citation type="journal article" date="2024" name="Proc. Natl. Acad. Sci. U.S.A.">
        <title>Extraordinary preservation of gene collinearity over three hundred million years revealed in homosporous lycophytes.</title>
        <authorList>
            <person name="Li C."/>
            <person name="Wickell D."/>
            <person name="Kuo L.Y."/>
            <person name="Chen X."/>
            <person name="Nie B."/>
            <person name="Liao X."/>
            <person name="Peng D."/>
            <person name="Ji J."/>
            <person name="Jenkins J."/>
            <person name="Williams M."/>
            <person name="Shu S."/>
            <person name="Plott C."/>
            <person name="Barry K."/>
            <person name="Rajasekar S."/>
            <person name="Grimwood J."/>
            <person name="Han X."/>
            <person name="Sun S."/>
            <person name="Hou Z."/>
            <person name="He W."/>
            <person name="Dai G."/>
            <person name="Sun C."/>
            <person name="Schmutz J."/>
            <person name="Leebens-Mack J.H."/>
            <person name="Li F.W."/>
            <person name="Wang L."/>
        </authorList>
    </citation>
    <scope>NUCLEOTIDE SEQUENCE [LARGE SCALE GENOMIC DNA]</scope>
    <source>
        <strain evidence="2">cv. PW_Plant_1</strain>
    </source>
</reference>
<sequence length="222" mass="23901">MAAAEVDAVDFEPEEEDLLDDDVAMDDADAPPPPAAPAPKLKSTITGRTTASTAVAGGGGGSAALHATGGSSGPRKTKGRGFRDEVTAEHASRFASKDFESLDSGGGPGPQRSVEGWIILATGVHEEASEDDLHEAFAEFGEIKNLHLNLDRRTGFVKGYALIEYESKKEAQTAIEKLNGAELLTQKISVDWAFCSGPLRRRNVRRRSPRGRRSRSPVRRRY</sequence>
<keyword evidence="2" id="KW-1185">Reference proteome</keyword>